<dbReference type="Gene3D" id="3.30.1540.20">
    <property type="entry name" value="MutL, C-terminal domain, dimerisation subdomain"/>
    <property type="match status" value="1"/>
</dbReference>
<dbReference type="AlphaFoldDB" id="A0A9P6RA45"/>
<feature type="region of interest" description="Disordered" evidence="3">
    <location>
        <begin position="706"/>
        <end position="741"/>
    </location>
</feature>
<keyword evidence="2" id="KW-0227">DNA damage</keyword>
<dbReference type="InterPro" id="IPR002099">
    <property type="entry name" value="MutL/Mlh/PMS"/>
</dbReference>
<dbReference type="NCBIfam" id="TIGR00585">
    <property type="entry name" value="mutl"/>
    <property type="match status" value="1"/>
</dbReference>
<accession>A0A9P6RA45</accession>
<evidence type="ECO:0000259" key="4">
    <source>
        <dbReference type="SMART" id="SM00853"/>
    </source>
</evidence>
<dbReference type="GO" id="GO:0030983">
    <property type="term" value="F:mismatched DNA binding"/>
    <property type="evidence" value="ECO:0007669"/>
    <property type="project" value="InterPro"/>
</dbReference>
<comment type="similarity">
    <text evidence="1">Belongs to the DNA mismatch repair MutL/HexB family.</text>
</comment>
<dbReference type="Pfam" id="PF13589">
    <property type="entry name" value="HATPase_c_3"/>
    <property type="match status" value="1"/>
</dbReference>
<feature type="domain" description="MutL C-terminal dimerisation" evidence="4">
    <location>
        <begin position="556"/>
        <end position="714"/>
    </location>
</feature>
<dbReference type="InterPro" id="IPR014790">
    <property type="entry name" value="MutL_C"/>
</dbReference>
<dbReference type="InterPro" id="IPR036890">
    <property type="entry name" value="HATPase_C_sf"/>
</dbReference>
<dbReference type="Pfam" id="PF01119">
    <property type="entry name" value="DNA_mis_repair"/>
    <property type="match status" value="1"/>
</dbReference>
<evidence type="ECO:0000259" key="5">
    <source>
        <dbReference type="SMART" id="SM01340"/>
    </source>
</evidence>
<dbReference type="SMART" id="SM01340">
    <property type="entry name" value="DNA_mis_repair"/>
    <property type="match status" value="1"/>
</dbReference>
<name>A0A9P6RA45_9FUNG</name>
<dbReference type="OrthoDB" id="429932at2759"/>
<protein>
    <submittedName>
        <fullName evidence="6">DNA mismatch repair protein</fullName>
    </submittedName>
</protein>
<feature type="region of interest" description="Disordered" evidence="3">
    <location>
        <begin position="366"/>
        <end position="417"/>
    </location>
</feature>
<dbReference type="EMBL" id="JAAAIP010000518">
    <property type="protein sequence ID" value="KAG0315736.1"/>
    <property type="molecule type" value="Genomic_DNA"/>
</dbReference>
<dbReference type="InterPro" id="IPR042120">
    <property type="entry name" value="MutL_C_dimsub"/>
</dbReference>
<dbReference type="SUPFAM" id="SSF54211">
    <property type="entry name" value="Ribosomal protein S5 domain 2-like"/>
    <property type="match status" value="1"/>
</dbReference>
<feature type="domain" description="DNA mismatch repair protein S5" evidence="5">
    <location>
        <begin position="219"/>
        <end position="351"/>
    </location>
</feature>
<dbReference type="SUPFAM" id="SSF55874">
    <property type="entry name" value="ATPase domain of HSP90 chaperone/DNA topoisomerase II/histidine kinase"/>
    <property type="match status" value="1"/>
</dbReference>
<dbReference type="GO" id="GO:0140664">
    <property type="term" value="F:ATP-dependent DNA damage sensor activity"/>
    <property type="evidence" value="ECO:0007669"/>
    <property type="project" value="InterPro"/>
</dbReference>
<dbReference type="GO" id="GO:0005524">
    <property type="term" value="F:ATP binding"/>
    <property type="evidence" value="ECO:0007669"/>
    <property type="project" value="InterPro"/>
</dbReference>
<reference evidence="6" key="1">
    <citation type="journal article" date="2020" name="Fungal Divers.">
        <title>Resolving the Mortierellaceae phylogeny through synthesis of multi-gene phylogenetics and phylogenomics.</title>
        <authorList>
            <person name="Vandepol N."/>
            <person name="Liber J."/>
            <person name="Desiro A."/>
            <person name="Na H."/>
            <person name="Kennedy M."/>
            <person name="Barry K."/>
            <person name="Grigoriev I.V."/>
            <person name="Miller A.N."/>
            <person name="O'Donnell K."/>
            <person name="Stajich J.E."/>
            <person name="Bonito G."/>
        </authorList>
    </citation>
    <scope>NUCLEOTIDE SEQUENCE</scope>
    <source>
        <strain evidence="6">REB-010B</strain>
    </source>
</reference>
<evidence type="ECO:0000256" key="3">
    <source>
        <dbReference type="SAM" id="MobiDB-lite"/>
    </source>
</evidence>
<dbReference type="SMART" id="SM00853">
    <property type="entry name" value="MutL_C"/>
    <property type="match status" value="1"/>
</dbReference>
<gene>
    <name evidence="6" type="primary">MLH3</name>
    <name evidence="6" type="ORF">BGZ99_007285</name>
</gene>
<organism evidence="6 7">
    <name type="scientific">Dissophora globulifera</name>
    <dbReference type="NCBI Taxonomy" id="979702"/>
    <lineage>
        <taxon>Eukaryota</taxon>
        <taxon>Fungi</taxon>
        <taxon>Fungi incertae sedis</taxon>
        <taxon>Mucoromycota</taxon>
        <taxon>Mortierellomycotina</taxon>
        <taxon>Mortierellomycetes</taxon>
        <taxon>Mortierellales</taxon>
        <taxon>Mortierellaceae</taxon>
        <taxon>Dissophora</taxon>
    </lineage>
</organism>
<dbReference type="Gene3D" id="3.30.230.10">
    <property type="match status" value="1"/>
</dbReference>
<evidence type="ECO:0000256" key="2">
    <source>
        <dbReference type="ARBA" id="ARBA00022763"/>
    </source>
</evidence>
<dbReference type="PANTHER" id="PTHR10073">
    <property type="entry name" value="DNA MISMATCH REPAIR PROTEIN MLH, PMS, MUTL"/>
    <property type="match status" value="1"/>
</dbReference>
<dbReference type="InterPro" id="IPR013507">
    <property type="entry name" value="DNA_mismatch_S5_2-like"/>
</dbReference>
<dbReference type="PANTHER" id="PTHR10073:SF47">
    <property type="entry name" value="DNA MISMATCH REPAIR PROTEIN MLH3"/>
    <property type="match status" value="1"/>
</dbReference>
<dbReference type="Gene3D" id="3.30.565.10">
    <property type="entry name" value="Histidine kinase-like ATPase, C-terminal domain"/>
    <property type="match status" value="1"/>
</dbReference>
<evidence type="ECO:0000313" key="7">
    <source>
        <dbReference type="Proteomes" id="UP000738325"/>
    </source>
</evidence>
<comment type="caution">
    <text evidence="6">The sequence shown here is derived from an EMBL/GenBank/DDBJ whole genome shotgun (WGS) entry which is preliminary data.</text>
</comment>
<dbReference type="Proteomes" id="UP000738325">
    <property type="component" value="Unassembled WGS sequence"/>
</dbReference>
<proteinExistence type="inferred from homology"/>
<evidence type="ECO:0000313" key="6">
    <source>
        <dbReference type="EMBL" id="KAG0315736.1"/>
    </source>
</evidence>
<feature type="compositionally biased region" description="Polar residues" evidence="3">
    <location>
        <begin position="720"/>
        <end position="741"/>
    </location>
</feature>
<evidence type="ECO:0000256" key="1">
    <source>
        <dbReference type="ARBA" id="ARBA00006082"/>
    </source>
</evidence>
<dbReference type="GO" id="GO:0016887">
    <property type="term" value="F:ATP hydrolysis activity"/>
    <property type="evidence" value="ECO:0007669"/>
    <property type="project" value="InterPro"/>
</dbReference>
<dbReference type="InterPro" id="IPR014721">
    <property type="entry name" value="Ribsml_uS5_D2-typ_fold_subgr"/>
</dbReference>
<dbReference type="InterPro" id="IPR038973">
    <property type="entry name" value="MutL/Mlh/Pms-like"/>
</dbReference>
<sequence>MASIQPLAPGVAEELRASLVVSSLEQCATELVQNSIDANASAIEIKVDVAGHSLQVSDNGNGITAPDMERVGMRYATSKCSTLQDLRHIYTYGFRGEGVNITDFNSEDGKIIVYLAKPELFAHDFQGGERLFCGRSSKQPRYNHGTTVSVRDLFYKFPVRQRYWSEASTSKLELELDKVRRAVETLALVCPSISFTVIDMVKDSKVLVCRKVDSQLHRITAVLGQSLSSSLTYITSDVRETTYRLFGYVSMVGHYNRLYQFIFLNGRPIISESLQRAVTQVFQQSTFSKDSVQLDEDTRRSRERYPVFVLNLACPTTSYDICVDPSKVTVEFEEEERVIYVVRDTIIAFLERQHLLSRSAAEVLRNQTTTRKRKSRAGSAIGFSEATLPTGHGSHGKTSRPSKTSKSSQHEDDVQDELDLEDEIEFELDSDWMASMLDDDFVSSEVEYRRHDDSGIMLPSSDKRALSMSTGTSSIWAQDALRKWVNPVFPSSPIDIPTLQTLSLDSALGTSDGVRGEPIAKSISRFFALDGLTGHQNSIDRKRLQLSKSCLQHARVIAQLDRKFILCTMKASITADQDGAKPRVLVVIDQHAADERVRVERLMKEMCSCSCPTLLSHSGNLEGEYGSQHHAHRLDSMDMIPPLSITLSKREWRLASQYSAWLSRWGIVLDDNGYSTKNGMQNNEHLAEDVDMGETDVDTVTVSHHFERSGGSSLGGGVDSTPQLSSQHPEQPRTRASTQPSILDHSKGWITALPRVVADRCVVDGTLTQDLVRDTISWGEETRYSGRNSLNDDDHGDSKSLQIPRAGCGAYEAVREVF</sequence>
<dbReference type="GO" id="GO:0006298">
    <property type="term" value="P:mismatch repair"/>
    <property type="evidence" value="ECO:0007669"/>
    <property type="project" value="InterPro"/>
</dbReference>
<dbReference type="GO" id="GO:0032300">
    <property type="term" value="C:mismatch repair complex"/>
    <property type="evidence" value="ECO:0007669"/>
    <property type="project" value="InterPro"/>
</dbReference>
<keyword evidence="7" id="KW-1185">Reference proteome</keyword>
<dbReference type="InterPro" id="IPR020568">
    <property type="entry name" value="Ribosomal_Su5_D2-typ_SF"/>
</dbReference>